<sequence length="378" mass="41515">MARTTLFLLTLALIGPYLYDRYLGISSVLSDRPGKLKSIHNIKQHEVKVQDRIRNCEDVGLAILSCDPGRDRWNTVMGSFHPELGIASGALYIYDYSNPGLSDDEALKSLTLKNFNVDDFHPLGIEFDSPTSTLYVVNHAQSGSAIEVFNLSIKSLTATHIKTFKHPLLHSPNSIHSLGSGKIFFTNDHNLRASLSPLLSKIETWSGIPGGSVIYVDLNDPSTAKTVARVGFANGITMLNSTTLAVASSSKPGVLFYHVTPDYSLQYKGLIRVPAAVDNISVDGKGKLLMAGHAFAPELIKVAKRRAKCNFESEKEEERKACENGAPSWVGEWSEEKGLRELYKDVEYGSSSTAVRDTTRGLGMVVGLYERGVFVFRE</sequence>
<evidence type="ECO:0000256" key="1">
    <source>
        <dbReference type="SAM" id="SignalP"/>
    </source>
</evidence>
<dbReference type="InterPro" id="IPR051288">
    <property type="entry name" value="Serum_paraoxonase/arylesterase"/>
</dbReference>
<evidence type="ECO:0000313" key="3">
    <source>
        <dbReference type="Proteomes" id="UP000800200"/>
    </source>
</evidence>
<dbReference type="Proteomes" id="UP000800200">
    <property type="component" value="Unassembled WGS sequence"/>
</dbReference>
<reference evidence="2" key="1">
    <citation type="journal article" date="2020" name="Stud. Mycol.">
        <title>101 Dothideomycetes genomes: a test case for predicting lifestyles and emergence of pathogens.</title>
        <authorList>
            <person name="Haridas S."/>
            <person name="Albert R."/>
            <person name="Binder M."/>
            <person name="Bloem J."/>
            <person name="Labutti K."/>
            <person name="Salamov A."/>
            <person name="Andreopoulos B."/>
            <person name="Baker S."/>
            <person name="Barry K."/>
            <person name="Bills G."/>
            <person name="Bluhm B."/>
            <person name="Cannon C."/>
            <person name="Castanera R."/>
            <person name="Culley D."/>
            <person name="Daum C."/>
            <person name="Ezra D."/>
            <person name="Gonzalez J."/>
            <person name="Henrissat B."/>
            <person name="Kuo A."/>
            <person name="Liang C."/>
            <person name="Lipzen A."/>
            <person name="Lutzoni F."/>
            <person name="Magnuson J."/>
            <person name="Mondo S."/>
            <person name="Nolan M."/>
            <person name="Ohm R."/>
            <person name="Pangilinan J."/>
            <person name="Park H.-J."/>
            <person name="Ramirez L."/>
            <person name="Alfaro M."/>
            <person name="Sun H."/>
            <person name="Tritt A."/>
            <person name="Yoshinaga Y."/>
            <person name="Zwiers L.-H."/>
            <person name="Turgeon B."/>
            <person name="Goodwin S."/>
            <person name="Spatafora J."/>
            <person name="Crous P."/>
            <person name="Grigoriev I."/>
        </authorList>
    </citation>
    <scope>NUCLEOTIDE SEQUENCE</scope>
    <source>
        <strain evidence="2">CBS 207.26</strain>
    </source>
</reference>
<accession>A0A6A6DDZ2</accession>
<name>A0A6A6DDZ2_9PEZI</name>
<organism evidence="2 3">
    <name type="scientific">Zopfia rhizophila CBS 207.26</name>
    <dbReference type="NCBI Taxonomy" id="1314779"/>
    <lineage>
        <taxon>Eukaryota</taxon>
        <taxon>Fungi</taxon>
        <taxon>Dikarya</taxon>
        <taxon>Ascomycota</taxon>
        <taxon>Pezizomycotina</taxon>
        <taxon>Dothideomycetes</taxon>
        <taxon>Dothideomycetes incertae sedis</taxon>
        <taxon>Zopfiaceae</taxon>
        <taxon>Zopfia</taxon>
    </lineage>
</organism>
<protein>
    <submittedName>
        <fullName evidence="2">Putative paraoxonase</fullName>
    </submittedName>
</protein>
<dbReference type="AlphaFoldDB" id="A0A6A6DDZ2"/>
<dbReference type="EMBL" id="ML994713">
    <property type="protein sequence ID" value="KAF2176220.1"/>
    <property type="molecule type" value="Genomic_DNA"/>
</dbReference>
<dbReference type="PANTHER" id="PTHR11799:SF30">
    <property type="entry name" value="SERUM PARAOXONASE_ARYLESTERASE 2"/>
    <property type="match status" value="1"/>
</dbReference>
<dbReference type="InterPro" id="IPR011042">
    <property type="entry name" value="6-blade_b-propeller_TolB-like"/>
</dbReference>
<dbReference type="SUPFAM" id="SSF63829">
    <property type="entry name" value="Calcium-dependent phosphotriesterase"/>
    <property type="match status" value="1"/>
</dbReference>
<keyword evidence="1" id="KW-0732">Signal</keyword>
<dbReference type="OrthoDB" id="5307922at2759"/>
<feature type="chain" id="PRO_5025452511" evidence="1">
    <location>
        <begin position="21"/>
        <end position="378"/>
    </location>
</feature>
<evidence type="ECO:0000313" key="2">
    <source>
        <dbReference type="EMBL" id="KAF2176220.1"/>
    </source>
</evidence>
<proteinExistence type="predicted"/>
<gene>
    <name evidence="2" type="ORF">K469DRAFT_700343</name>
</gene>
<feature type="signal peptide" evidence="1">
    <location>
        <begin position="1"/>
        <end position="20"/>
    </location>
</feature>
<dbReference type="Gene3D" id="2.120.10.30">
    <property type="entry name" value="TolB, C-terminal domain"/>
    <property type="match status" value="1"/>
</dbReference>
<keyword evidence="3" id="KW-1185">Reference proteome</keyword>
<dbReference type="PANTHER" id="PTHR11799">
    <property type="entry name" value="PARAOXONASE"/>
    <property type="match status" value="1"/>
</dbReference>